<proteinExistence type="predicted"/>
<dbReference type="Proteomes" id="UP001597641">
    <property type="component" value="Unassembled WGS sequence"/>
</dbReference>
<accession>A0ABW6BXE4</accession>
<organism evidence="1 2">
    <name type="scientific">Pontibacter toksunensis</name>
    <dbReference type="NCBI Taxonomy" id="1332631"/>
    <lineage>
        <taxon>Bacteria</taxon>
        <taxon>Pseudomonadati</taxon>
        <taxon>Bacteroidota</taxon>
        <taxon>Cytophagia</taxon>
        <taxon>Cytophagales</taxon>
        <taxon>Hymenobacteraceae</taxon>
        <taxon>Pontibacter</taxon>
    </lineage>
</organism>
<dbReference type="Pfam" id="PF19459">
    <property type="entry name" value="DUF5996"/>
    <property type="match status" value="1"/>
</dbReference>
<reference evidence="2" key="1">
    <citation type="journal article" date="2019" name="Int. J. Syst. Evol. Microbiol.">
        <title>The Global Catalogue of Microorganisms (GCM) 10K type strain sequencing project: providing services to taxonomists for standard genome sequencing and annotation.</title>
        <authorList>
            <consortium name="The Broad Institute Genomics Platform"/>
            <consortium name="The Broad Institute Genome Sequencing Center for Infectious Disease"/>
            <person name="Wu L."/>
            <person name="Ma J."/>
        </authorList>
    </citation>
    <scope>NUCLEOTIDE SEQUENCE [LARGE SCALE GENOMIC DNA]</scope>
    <source>
        <strain evidence="2">KCTC 23984</strain>
    </source>
</reference>
<evidence type="ECO:0000313" key="2">
    <source>
        <dbReference type="Proteomes" id="UP001597641"/>
    </source>
</evidence>
<protein>
    <submittedName>
        <fullName evidence="1">DUF5996 family protein</fullName>
    </submittedName>
</protein>
<sequence>MKPAWPELSFTESRETYETIHLWTQIVGKIRLKKMPWINHSWHVTLYVTPTGLTTADMKDTVKHFEIDFDFVQHQLQIKTSEGESRSFKLHGLSVAGFYNKVLKTLQDLDIEAEIHPVPNELENPTPFPEDETHATYNPDQAAALHQALLRSHDVFTQFRSRFNGKCSPVHFFWGSFDLAVSRFSGRDAPKHPGGVPNLPDWVAQEAYCKEVCSCGFWPGNEAVPFAAFYSYIYPAPEGYQNATIKPEQAYYHEELREFVLPYEVVQQAENPQAMLLDFMQSTYEAAAALAQWNRKALEQENYLGKAMSDRGAYMQAKKEE</sequence>
<dbReference type="InterPro" id="IPR046038">
    <property type="entry name" value="DUF5996"/>
</dbReference>
<evidence type="ECO:0000313" key="1">
    <source>
        <dbReference type="EMBL" id="MFD3001836.1"/>
    </source>
</evidence>
<name>A0ABW6BXE4_9BACT</name>
<keyword evidence="2" id="KW-1185">Reference proteome</keyword>
<dbReference type="RefSeq" id="WP_377486453.1">
    <property type="nucleotide sequence ID" value="NZ_JBHUOX010000012.1"/>
</dbReference>
<gene>
    <name evidence="1" type="ORF">ACFS7Z_15790</name>
</gene>
<dbReference type="EMBL" id="JBHUOX010000012">
    <property type="protein sequence ID" value="MFD3001836.1"/>
    <property type="molecule type" value="Genomic_DNA"/>
</dbReference>
<comment type="caution">
    <text evidence="1">The sequence shown here is derived from an EMBL/GenBank/DDBJ whole genome shotgun (WGS) entry which is preliminary data.</text>
</comment>